<evidence type="ECO:0000256" key="6">
    <source>
        <dbReference type="ARBA" id="ARBA00022737"/>
    </source>
</evidence>
<comment type="caution">
    <text evidence="15">The sequence shown here is derived from an EMBL/GenBank/DDBJ whole genome shotgun (WGS) entry which is preliminary data.</text>
</comment>
<feature type="domain" description="Thioredoxin" evidence="14">
    <location>
        <begin position="7"/>
        <end position="157"/>
    </location>
</feature>
<comment type="subcellular location">
    <subcellularLocation>
        <location evidence="2">Endoplasmic reticulum lumen</location>
    </subcellularLocation>
</comment>
<dbReference type="PROSITE" id="PS00194">
    <property type="entry name" value="THIOREDOXIN_1"/>
    <property type="match status" value="1"/>
</dbReference>
<protein>
    <recommendedName>
        <fullName evidence="4">protein disulfide-isomerase</fullName>
        <ecNumber evidence="4">5.3.4.1</ecNumber>
    </recommendedName>
</protein>
<comment type="catalytic activity">
    <reaction evidence="1">
        <text>Catalyzes the rearrangement of -S-S- bonds in proteins.</text>
        <dbReference type="EC" id="5.3.4.1"/>
    </reaction>
</comment>
<dbReference type="PANTHER" id="PTHR18929">
    <property type="entry name" value="PROTEIN DISULFIDE ISOMERASE"/>
    <property type="match status" value="1"/>
</dbReference>
<feature type="domain" description="Thioredoxin" evidence="14">
    <location>
        <begin position="447"/>
        <end position="576"/>
    </location>
</feature>
<dbReference type="Pfam" id="PF00085">
    <property type="entry name" value="Thioredoxin"/>
    <property type="match status" value="2"/>
</dbReference>
<evidence type="ECO:0000256" key="7">
    <source>
        <dbReference type="ARBA" id="ARBA00022824"/>
    </source>
</evidence>
<dbReference type="CDD" id="cd02961">
    <property type="entry name" value="PDI_a_family"/>
    <property type="match status" value="1"/>
</dbReference>
<feature type="compositionally biased region" description="Pro residues" evidence="12">
    <location>
        <begin position="590"/>
        <end position="600"/>
    </location>
</feature>
<dbReference type="InterPro" id="IPR017937">
    <property type="entry name" value="Thioredoxin_CS"/>
</dbReference>
<dbReference type="PRINTS" id="PR00421">
    <property type="entry name" value="THIOREDOXIN"/>
</dbReference>
<proteinExistence type="inferred from homology"/>
<evidence type="ECO:0000256" key="1">
    <source>
        <dbReference type="ARBA" id="ARBA00001182"/>
    </source>
</evidence>
<dbReference type="EMBL" id="VXAU01002171">
    <property type="protein sequence ID" value="NXK90070.1"/>
    <property type="molecule type" value="Genomic_DNA"/>
</dbReference>
<dbReference type="EC" id="5.3.4.1" evidence="4"/>
<sequence>LVWLLVLSLAWLGPALGDEEEDGEVVTEEEKEKEEEEVLSDEIKEEDNVLVLHEHNFARALREHQLLLVEFYAPWCGHCQQLAPAYAQAAAALRNESSPARLAKVDATAQTALASEFGITSYPTLKLFRDGNRTHPLAYSGRMDTQGIVRWVQRRAGPSATLLHDTDTAAAFANSQDLVVIGFFKVGWGGGGPGWGHGRGQGTDVGPVQDLQGKAAQAFYEVAAEMVDLPFGVAEAAELFQAYRLSADTVCLFKKVRGWQGAGGAILVPFPPSTHWPLPWQFDERQTDFPVDPEQGLDTAELTRLLRVHSLKLVMEFTNETSSQIFGAKIPHHMLLFLNKSSSEQLSLQDGFKAAAGAFRGEVRWPHGQGQGGWLRGSPASASPSPAQVLFVVVDVNGYGADVLPFFGMTPDDAPTLRLVRMENNRKYQMEQDAFSDTAIRTFIRAVLEGRVKPHLLSAEPPEDWDKRPVKVLVGKTFEQVAFDETKNVFVKFYAPWCSHCQAMAPAWEELAERYKDHEDIVIAEMDATANELENITIHGFPTLHYFPAGPGRKVVEYKSARDVETFSKFLENGGTLPVEPPVVSEIKDPPPTPGQPPVPAGQGDGSCGM</sequence>
<keyword evidence="9" id="KW-0143">Chaperone</keyword>
<dbReference type="GO" id="GO:0003756">
    <property type="term" value="F:protein disulfide isomerase activity"/>
    <property type="evidence" value="ECO:0007669"/>
    <property type="project" value="UniProtKB-EC"/>
</dbReference>
<dbReference type="InterPro" id="IPR013766">
    <property type="entry name" value="Thioredoxin_domain"/>
</dbReference>
<organism evidence="15 16">
    <name type="scientific">Formicarius rufipectus</name>
    <dbReference type="NCBI Taxonomy" id="1118560"/>
    <lineage>
        <taxon>Eukaryota</taxon>
        <taxon>Metazoa</taxon>
        <taxon>Chordata</taxon>
        <taxon>Craniata</taxon>
        <taxon>Vertebrata</taxon>
        <taxon>Euteleostomi</taxon>
        <taxon>Archelosauria</taxon>
        <taxon>Archosauria</taxon>
        <taxon>Dinosauria</taxon>
        <taxon>Saurischia</taxon>
        <taxon>Theropoda</taxon>
        <taxon>Coelurosauria</taxon>
        <taxon>Aves</taxon>
        <taxon>Neognathae</taxon>
        <taxon>Neoaves</taxon>
        <taxon>Telluraves</taxon>
        <taxon>Australaves</taxon>
        <taxon>Passeriformes</taxon>
        <taxon>Formicariidae</taxon>
        <taxon>Formicarius</taxon>
    </lineage>
</organism>
<dbReference type="Pfam" id="PF13848">
    <property type="entry name" value="Thioredoxin_6"/>
    <property type="match status" value="1"/>
</dbReference>
<evidence type="ECO:0000256" key="4">
    <source>
        <dbReference type="ARBA" id="ARBA00012723"/>
    </source>
</evidence>
<dbReference type="Proteomes" id="UP000520463">
    <property type="component" value="Unassembled WGS sequence"/>
</dbReference>
<evidence type="ECO:0000256" key="10">
    <source>
        <dbReference type="ARBA" id="ARBA00023235"/>
    </source>
</evidence>
<evidence type="ECO:0000313" key="16">
    <source>
        <dbReference type="Proteomes" id="UP000520463"/>
    </source>
</evidence>
<dbReference type="FunFam" id="3.40.30.10:FF:000027">
    <property type="entry name" value="protein disulfide-isomerase A2"/>
    <property type="match status" value="1"/>
</dbReference>
<dbReference type="GO" id="GO:0034976">
    <property type="term" value="P:response to endoplasmic reticulum stress"/>
    <property type="evidence" value="ECO:0007669"/>
    <property type="project" value="TreeGrafter"/>
</dbReference>
<evidence type="ECO:0000256" key="5">
    <source>
        <dbReference type="ARBA" id="ARBA00022729"/>
    </source>
</evidence>
<keyword evidence="8" id="KW-1015">Disulfide bond</keyword>
<keyword evidence="16" id="KW-1185">Reference proteome</keyword>
<dbReference type="GO" id="GO:0006457">
    <property type="term" value="P:protein folding"/>
    <property type="evidence" value="ECO:0007669"/>
    <property type="project" value="TreeGrafter"/>
</dbReference>
<evidence type="ECO:0000313" key="15">
    <source>
        <dbReference type="EMBL" id="NXK90070.1"/>
    </source>
</evidence>
<keyword evidence="10 15" id="KW-0413">Isomerase</keyword>
<keyword evidence="6" id="KW-0677">Repeat</keyword>
<dbReference type="SUPFAM" id="SSF52833">
    <property type="entry name" value="Thioredoxin-like"/>
    <property type="match status" value="3"/>
</dbReference>
<feature type="signal peptide" evidence="13">
    <location>
        <begin position="1"/>
        <end position="17"/>
    </location>
</feature>
<evidence type="ECO:0000256" key="13">
    <source>
        <dbReference type="SAM" id="SignalP"/>
    </source>
</evidence>
<dbReference type="GO" id="GO:0005788">
    <property type="term" value="C:endoplasmic reticulum lumen"/>
    <property type="evidence" value="ECO:0007669"/>
    <property type="project" value="UniProtKB-SubCell"/>
</dbReference>
<evidence type="ECO:0000259" key="14">
    <source>
        <dbReference type="PROSITE" id="PS51352"/>
    </source>
</evidence>
<evidence type="ECO:0000256" key="9">
    <source>
        <dbReference type="ARBA" id="ARBA00023186"/>
    </source>
</evidence>
<evidence type="ECO:0000256" key="2">
    <source>
        <dbReference type="ARBA" id="ARBA00004319"/>
    </source>
</evidence>
<feature type="non-terminal residue" evidence="15">
    <location>
        <position position="610"/>
    </location>
</feature>
<dbReference type="FunFam" id="3.40.30.10:FF:000023">
    <property type="entry name" value="Protein disulfide-isomerase"/>
    <property type="match status" value="1"/>
</dbReference>
<evidence type="ECO:0000256" key="3">
    <source>
        <dbReference type="ARBA" id="ARBA00006347"/>
    </source>
</evidence>
<feature type="non-terminal residue" evidence="15">
    <location>
        <position position="1"/>
    </location>
</feature>
<dbReference type="CDD" id="cd02982">
    <property type="entry name" value="PDI_b'_family"/>
    <property type="match status" value="1"/>
</dbReference>
<feature type="chain" id="PRO_5029681500" description="protein disulfide-isomerase" evidence="13">
    <location>
        <begin position="18"/>
        <end position="610"/>
    </location>
</feature>
<dbReference type="PROSITE" id="PS51352">
    <property type="entry name" value="THIOREDOXIN_2"/>
    <property type="match status" value="2"/>
</dbReference>
<dbReference type="CDD" id="cd02981">
    <property type="entry name" value="PDI_b_family"/>
    <property type="match status" value="1"/>
</dbReference>
<gene>
    <name evidence="15" type="primary">Pdia2</name>
    <name evidence="15" type="ORF">FORRUF_R06373</name>
</gene>
<keyword evidence="7" id="KW-0256">Endoplasmic reticulum</keyword>
<keyword evidence="11" id="KW-0676">Redox-active center</keyword>
<dbReference type="AlphaFoldDB" id="A0A7L0N9F9"/>
<evidence type="ECO:0000256" key="11">
    <source>
        <dbReference type="ARBA" id="ARBA00023284"/>
    </source>
</evidence>
<feature type="region of interest" description="Disordered" evidence="12">
    <location>
        <begin position="578"/>
        <end position="610"/>
    </location>
</feature>
<accession>A0A7L0N9F9</accession>
<name>A0A7L0N9F9_9PASS</name>
<reference evidence="15 16" key="1">
    <citation type="submission" date="2019-09" db="EMBL/GenBank/DDBJ databases">
        <title>Bird 10,000 Genomes (B10K) Project - Family phase.</title>
        <authorList>
            <person name="Zhang G."/>
        </authorList>
    </citation>
    <scope>NUCLEOTIDE SEQUENCE [LARGE SCALE GENOMIC DNA]</scope>
    <source>
        <strain evidence="15">B10K-DU-001-43</strain>
        <tissue evidence="15">Muscle</tissue>
    </source>
</reference>
<evidence type="ECO:0000256" key="12">
    <source>
        <dbReference type="SAM" id="MobiDB-lite"/>
    </source>
</evidence>
<comment type="similarity">
    <text evidence="3">Belongs to the protein disulfide isomerase family.</text>
</comment>
<dbReference type="InterPro" id="IPR036249">
    <property type="entry name" value="Thioredoxin-like_sf"/>
</dbReference>
<dbReference type="CDD" id="cd02995">
    <property type="entry name" value="PDI_a_PDI_a'_C"/>
    <property type="match status" value="1"/>
</dbReference>
<dbReference type="OrthoDB" id="72053at2759"/>
<keyword evidence="5 13" id="KW-0732">Signal</keyword>
<evidence type="ECO:0000256" key="8">
    <source>
        <dbReference type="ARBA" id="ARBA00023157"/>
    </source>
</evidence>
<dbReference type="Gene3D" id="3.40.30.10">
    <property type="entry name" value="Glutaredoxin"/>
    <property type="match status" value="4"/>
</dbReference>
<dbReference type="PANTHER" id="PTHR18929:SF93">
    <property type="entry name" value="PROTEIN DISULFIDE-ISOMERASE A2"/>
    <property type="match status" value="1"/>
</dbReference>
<feature type="region of interest" description="Disordered" evidence="12">
    <location>
        <begin position="19"/>
        <end position="39"/>
    </location>
</feature>